<protein>
    <submittedName>
        <fullName evidence="3">WD40-like Beta Propeller Repeat</fullName>
    </submittedName>
</protein>
<reference evidence="2 5" key="1">
    <citation type="submission" date="2015-11" db="EMBL/GenBank/DDBJ databases">
        <authorList>
            <person name="Varghese N."/>
        </authorList>
    </citation>
    <scope>NUCLEOTIDE SEQUENCE [LARGE SCALE GENOMIC DNA]</scope>
    <source>
        <strain evidence="2 5">JGI-8</strain>
    </source>
</reference>
<accession>A0A0P1LST8</accession>
<dbReference type="Gene3D" id="2.120.10.30">
    <property type="entry name" value="TolB, C-terminal domain"/>
    <property type="match status" value="1"/>
</dbReference>
<dbReference type="STRING" id="1633631.GCA_001442925_00262"/>
<dbReference type="InterPro" id="IPR011042">
    <property type="entry name" value="6-blade_b-propeller_TolB-like"/>
</dbReference>
<dbReference type="Gene3D" id="2.130.10.10">
    <property type="entry name" value="YVTN repeat-like/Quinoprotein amine dehydrogenase"/>
    <property type="match status" value="1"/>
</dbReference>
<accession>A0A0S4MSN4</accession>
<dbReference type="AlphaFoldDB" id="A0A0P1M5I5"/>
<dbReference type="Pfam" id="PF07676">
    <property type="entry name" value="PD40"/>
    <property type="match status" value="4"/>
</dbReference>
<dbReference type="PROSITE" id="PS51257">
    <property type="entry name" value="PROKAR_LIPOPROTEIN"/>
    <property type="match status" value="1"/>
</dbReference>
<accession>A0A0P1M5I5</accession>
<evidence type="ECO:0000313" key="4">
    <source>
        <dbReference type="Proteomes" id="UP000182011"/>
    </source>
</evidence>
<dbReference type="Proteomes" id="UP000182200">
    <property type="component" value="Unassembled WGS sequence"/>
</dbReference>
<dbReference type="EMBL" id="CZVI01000004">
    <property type="protein sequence ID" value="CUS80903.1"/>
    <property type="molecule type" value="Genomic_DNA"/>
</dbReference>
<keyword evidence="5" id="KW-1185">Reference proteome</keyword>
<dbReference type="SUPFAM" id="SSF82171">
    <property type="entry name" value="DPP6 N-terminal domain-like"/>
    <property type="match status" value="1"/>
</dbReference>
<dbReference type="PANTHER" id="PTHR36842:SF1">
    <property type="entry name" value="PROTEIN TOLB"/>
    <property type="match status" value="1"/>
</dbReference>
<comment type="similarity">
    <text evidence="1">Belongs to the TolB family.</text>
</comment>
<proteinExistence type="inferred from homology"/>
<accession>A0A0P1MH53</accession>
<dbReference type="EMBL" id="FAOP01000002">
    <property type="protein sequence ID" value="CUU01379.1"/>
    <property type="molecule type" value="Genomic_DNA"/>
</dbReference>
<accession>A0A0P1N0H1</accession>
<name>A0A0P1M5I5_9BACT</name>
<evidence type="ECO:0000313" key="5">
    <source>
        <dbReference type="Proteomes" id="UP000182200"/>
    </source>
</evidence>
<evidence type="ECO:0000313" key="2">
    <source>
        <dbReference type="EMBL" id="CUS80903.1"/>
    </source>
</evidence>
<sequence>MLNFRFLLQVVLHIVIVFVVIGSGLSCHGGNSVVPPIPKPPVYPRIDDSPAWSPDGERIIYYHYGISHINIDGSYDINPDSVGLWMINADGTNPRLILKGMGKCARWSPDGNWIVFEMDGQIYKARIVGDKVDSIVQLTTEGRNFFPAWSSDGRWIVYTGDSSEIWVMRSDGTEKRRIVAEGMMPDLSPNGNSIIFVGLGPSICRVNLSDTSKIFRLIVLTRTPYAPDRGLGHPRYSPDGAKIVFDSDGIWIMNSDATNLKYLGLGDSPSWSPDGQKIVYIGSSGKEIDSTNGTVWVMNADGSDKRPLTYGPIPR</sequence>
<evidence type="ECO:0000313" key="3">
    <source>
        <dbReference type="EMBL" id="CUU01379.1"/>
    </source>
</evidence>
<dbReference type="PANTHER" id="PTHR36842">
    <property type="entry name" value="PROTEIN TOLB HOMOLOG"/>
    <property type="match status" value="1"/>
</dbReference>
<dbReference type="Proteomes" id="UP000182011">
    <property type="component" value="Unassembled WGS sequence"/>
</dbReference>
<reference evidence="3 4" key="2">
    <citation type="submission" date="2015-11" db="EMBL/GenBank/DDBJ databases">
        <authorList>
            <person name="Zhang Y."/>
            <person name="Guo Z."/>
        </authorList>
    </citation>
    <scope>NUCLEOTIDE SEQUENCE [LARGE SCALE GENOMIC DNA]</scope>
    <source>
        <strain evidence="3">JGI-4</strain>
    </source>
</reference>
<dbReference type="OrthoDB" id="8432779at2"/>
<dbReference type="RefSeq" id="WP_047134557.1">
    <property type="nucleotide sequence ID" value="NZ_CZVI01000004.1"/>
</dbReference>
<organism evidence="3 4">
    <name type="scientific">Candidatus Kryptonium thompsonii</name>
    <dbReference type="NCBI Taxonomy" id="1633631"/>
    <lineage>
        <taxon>Bacteria</taxon>
        <taxon>Pseudomonadati</taxon>
        <taxon>Candidatus Kryptoniota</taxon>
        <taxon>Candidatus Kryptonium</taxon>
    </lineage>
</organism>
<gene>
    <name evidence="3" type="ORF">JGI4_00260</name>
    <name evidence="2" type="ORF">JGI8_00451</name>
</gene>
<accession>A0A0P1LHQ1</accession>
<dbReference type="InterPro" id="IPR011659">
    <property type="entry name" value="WD40"/>
</dbReference>
<accession>A0A0P1NUF5</accession>
<accession>A0A0P1LHM0</accession>
<dbReference type="InterPro" id="IPR015943">
    <property type="entry name" value="WD40/YVTN_repeat-like_dom_sf"/>
</dbReference>
<evidence type="ECO:0000256" key="1">
    <source>
        <dbReference type="ARBA" id="ARBA00009820"/>
    </source>
</evidence>